<dbReference type="InterPro" id="IPR009315">
    <property type="entry name" value="P_starv_induced_PsiE"/>
</dbReference>
<evidence type="ECO:0000256" key="7">
    <source>
        <dbReference type="ARBA" id="ARBA00023136"/>
    </source>
</evidence>
<evidence type="ECO:0000256" key="6">
    <source>
        <dbReference type="ARBA" id="ARBA00022989"/>
    </source>
</evidence>
<protein>
    <recommendedName>
        <fullName evidence="3">Protein PsiE</fullName>
    </recommendedName>
</protein>
<organism evidence="9 10">
    <name type="scientific">Candidatus Limosilactobacillus merdigallinarum</name>
    <dbReference type="NCBI Taxonomy" id="2838652"/>
    <lineage>
        <taxon>Bacteria</taxon>
        <taxon>Bacillati</taxon>
        <taxon>Bacillota</taxon>
        <taxon>Bacilli</taxon>
        <taxon>Lactobacillales</taxon>
        <taxon>Lactobacillaceae</taxon>
        <taxon>Limosilactobacillus</taxon>
    </lineage>
</organism>
<dbReference type="EMBL" id="DXFH01000018">
    <property type="protein sequence ID" value="HIX35636.1"/>
    <property type="molecule type" value="Genomic_DNA"/>
</dbReference>
<feature type="transmembrane region" description="Helical" evidence="8">
    <location>
        <begin position="61"/>
        <end position="79"/>
    </location>
</feature>
<evidence type="ECO:0000256" key="2">
    <source>
        <dbReference type="ARBA" id="ARBA00005632"/>
    </source>
</evidence>
<comment type="subcellular location">
    <subcellularLocation>
        <location evidence="1">Cell inner membrane</location>
        <topology evidence="1">Multi-pass membrane protein</topology>
    </subcellularLocation>
</comment>
<reference evidence="9" key="2">
    <citation type="submission" date="2021-04" db="EMBL/GenBank/DDBJ databases">
        <authorList>
            <person name="Gilroy R."/>
        </authorList>
    </citation>
    <scope>NUCLEOTIDE SEQUENCE</scope>
    <source>
        <strain evidence="9">ChiSxjej3B15-572</strain>
    </source>
</reference>
<evidence type="ECO:0000256" key="3">
    <source>
        <dbReference type="ARBA" id="ARBA00021903"/>
    </source>
</evidence>
<keyword evidence="6 8" id="KW-1133">Transmembrane helix</keyword>
<dbReference type="InterPro" id="IPR020948">
    <property type="entry name" value="P_starv_induced_PsiE-like"/>
</dbReference>
<evidence type="ECO:0000256" key="5">
    <source>
        <dbReference type="ARBA" id="ARBA00022692"/>
    </source>
</evidence>
<dbReference type="Pfam" id="PF06146">
    <property type="entry name" value="PsiE"/>
    <property type="match status" value="1"/>
</dbReference>
<accession>A0A9D1VIF7</accession>
<feature type="transmembrane region" description="Helical" evidence="8">
    <location>
        <begin position="112"/>
        <end position="132"/>
    </location>
</feature>
<dbReference type="NCBIfam" id="NF002763">
    <property type="entry name" value="PRK02833.1-1"/>
    <property type="match status" value="1"/>
</dbReference>
<gene>
    <name evidence="9" type="primary">psiE</name>
    <name evidence="9" type="ORF">H9856_04480</name>
</gene>
<name>A0A9D1VIF7_9LACO</name>
<comment type="similarity">
    <text evidence="2">Belongs to the PsiE family.</text>
</comment>
<dbReference type="AlphaFoldDB" id="A0A9D1VIF7"/>
<dbReference type="GO" id="GO:0005886">
    <property type="term" value="C:plasma membrane"/>
    <property type="evidence" value="ECO:0007669"/>
    <property type="project" value="UniProtKB-SubCell"/>
</dbReference>
<feature type="transmembrane region" description="Helical" evidence="8">
    <location>
        <begin position="86"/>
        <end position="106"/>
    </location>
</feature>
<dbReference type="Proteomes" id="UP000824231">
    <property type="component" value="Unassembled WGS sequence"/>
</dbReference>
<evidence type="ECO:0000256" key="8">
    <source>
        <dbReference type="SAM" id="Phobius"/>
    </source>
</evidence>
<sequence length="138" mass="15214">MKSFKSWPQKISKVLQAISIIALAILGFAITAFLVEELIAIVQLAAKTYIADVYKTALQEIITFFLFFEFLAMVASALSHHGHLTVDFLISLGITALLRGLIAFHGEPLENLLTALAILVLIVGDIILHRFLDEDSHP</sequence>
<dbReference type="PANTHER" id="PTHR37819:SF1">
    <property type="entry name" value="PROTEIN PSIE"/>
    <property type="match status" value="1"/>
</dbReference>
<dbReference type="GO" id="GO:0016036">
    <property type="term" value="P:cellular response to phosphate starvation"/>
    <property type="evidence" value="ECO:0007669"/>
    <property type="project" value="InterPro"/>
</dbReference>
<dbReference type="PIRSF" id="PIRSF029598">
    <property type="entry name" value="PsiE"/>
    <property type="match status" value="1"/>
</dbReference>
<proteinExistence type="inferred from homology"/>
<comment type="caution">
    <text evidence="9">The sequence shown here is derived from an EMBL/GenBank/DDBJ whole genome shotgun (WGS) entry which is preliminary data.</text>
</comment>
<keyword evidence="5 8" id="KW-0812">Transmembrane</keyword>
<keyword evidence="7 8" id="KW-0472">Membrane</keyword>
<evidence type="ECO:0000256" key="1">
    <source>
        <dbReference type="ARBA" id="ARBA00004429"/>
    </source>
</evidence>
<keyword evidence="4" id="KW-1003">Cell membrane</keyword>
<evidence type="ECO:0000256" key="4">
    <source>
        <dbReference type="ARBA" id="ARBA00022475"/>
    </source>
</evidence>
<evidence type="ECO:0000313" key="10">
    <source>
        <dbReference type="Proteomes" id="UP000824231"/>
    </source>
</evidence>
<dbReference type="PANTHER" id="PTHR37819">
    <property type="entry name" value="PROTEIN PSIE"/>
    <property type="match status" value="1"/>
</dbReference>
<feature type="transmembrane region" description="Helical" evidence="8">
    <location>
        <begin position="20"/>
        <end position="41"/>
    </location>
</feature>
<reference evidence="9" key="1">
    <citation type="journal article" date="2021" name="PeerJ">
        <title>Extensive microbial diversity within the chicken gut microbiome revealed by metagenomics and culture.</title>
        <authorList>
            <person name="Gilroy R."/>
            <person name="Ravi A."/>
            <person name="Getino M."/>
            <person name="Pursley I."/>
            <person name="Horton D.L."/>
            <person name="Alikhan N.F."/>
            <person name="Baker D."/>
            <person name="Gharbi K."/>
            <person name="Hall N."/>
            <person name="Watson M."/>
            <person name="Adriaenssens E.M."/>
            <person name="Foster-Nyarko E."/>
            <person name="Jarju S."/>
            <person name="Secka A."/>
            <person name="Antonio M."/>
            <person name="Oren A."/>
            <person name="Chaudhuri R.R."/>
            <person name="La Ragione R."/>
            <person name="Hildebrand F."/>
            <person name="Pallen M.J."/>
        </authorList>
    </citation>
    <scope>NUCLEOTIDE SEQUENCE</scope>
    <source>
        <strain evidence="9">ChiSxjej3B15-572</strain>
    </source>
</reference>
<evidence type="ECO:0000313" key="9">
    <source>
        <dbReference type="EMBL" id="HIX35636.1"/>
    </source>
</evidence>